<protein>
    <submittedName>
        <fullName evidence="1">Uncharacterized protein</fullName>
    </submittedName>
</protein>
<reference evidence="1" key="1">
    <citation type="journal article" date="2020" name="Nature">
        <title>Giant virus diversity and host interactions through global metagenomics.</title>
        <authorList>
            <person name="Schulz F."/>
            <person name="Roux S."/>
            <person name="Paez-Espino D."/>
            <person name="Jungbluth S."/>
            <person name="Walsh D.A."/>
            <person name="Denef V.J."/>
            <person name="McMahon K.D."/>
            <person name="Konstantinidis K.T."/>
            <person name="Eloe-Fadrosh E.A."/>
            <person name="Kyrpides N.C."/>
            <person name="Woyke T."/>
        </authorList>
    </citation>
    <scope>NUCLEOTIDE SEQUENCE</scope>
    <source>
        <strain evidence="1">GVMAG-S-ERX556022-25</strain>
    </source>
</reference>
<name>A0A6C0AXY5_9ZZZZ</name>
<dbReference type="EMBL" id="MN738811">
    <property type="protein sequence ID" value="QHS84694.1"/>
    <property type="molecule type" value="Genomic_DNA"/>
</dbReference>
<sequence>MNNITYSIVECSESSNEDNTLWEDIKLTNNCNIDQNNNLNISDEWSAREIDYELNYTVKYLSSILDFYDIKKHKLNKKDIITRILEFEMDKENFSIVEQRKRLFENFIELKNDKYFSKFILGSIG</sequence>
<dbReference type="AlphaFoldDB" id="A0A6C0AXY5"/>
<accession>A0A6C0AXY5</accession>
<proteinExistence type="predicted"/>
<organism evidence="1">
    <name type="scientific">viral metagenome</name>
    <dbReference type="NCBI Taxonomy" id="1070528"/>
    <lineage>
        <taxon>unclassified sequences</taxon>
        <taxon>metagenomes</taxon>
        <taxon>organismal metagenomes</taxon>
    </lineage>
</organism>
<evidence type="ECO:0000313" key="1">
    <source>
        <dbReference type="EMBL" id="QHS84694.1"/>
    </source>
</evidence>